<proteinExistence type="predicted"/>
<evidence type="ECO:0000256" key="6">
    <source>
        <dbReference type="ARBA" id="ARBA00023136"/>
    </source>
</evidence>
<feature type="transmembrane region" description="Helical" evidence="7">
    <location>
        <begin position="301"/>
        <end position="323"/>
    </location>
</feature>
<dbReference type="AlphaFoldDB" id="A0A6J7VMM6"/>
<dbReference type="Gene3D" id="1.20.1250.20">
    <property type="entry name" value="MFS general substrate transporter like domains"/>
    <property type="match status" value="1"/>
</dbReference>
<keyword evidence="3" id="KW-1003">Cell membrane</keyword>
<accession>A0A6J7VMM6</accession>
<dbReference type="InterPro" id="IPR020846">
    <property type="entry name" value="MFS_dom"/>
</dbReference>
<feature type="transmembrane region" description="Helical" evidence="7">
    <location>
        <begin position="387"/>
        <end position="405"/>
    </location>
</feature>
<evidence type="ECO:0000313" key="12">
    <source>
        <dbReference type="EMBL" id="CAB4699811.1"/>
    </source>
</evidence>
<dbReference type="GO" id="GO:0005886">
    <property type="term" value="C:plasma membrane"/>
    <property type="evidence" value="ECO:0007669"/>
    <property type="project" value="UniProtKB-SubCell"/>
</dbReference>
<dbReference type="Pfam" id="PF05977">
    <property type="entry name" value="MFS_3"/>
    <property type="match status" value="1"/>
</dbReference>
<dbReference type="EMBL" id="CAFAAM010000257">
    <property type="protein sequence ID" value="CAB4816677.1"/>
    <property type="molecule type" value="Genomic_DNA"/>
</dbReference>
<keyword evidence="6 7" id="KW-0472">Membrane</keyword>
<dbReference type="EMBL" id="CAFBNJ010000038">
    <property type="protein sequence ID" value="CAB4952083.1"/>
    <property type="molecule type" value="Genomic_DNA"/>
</dbReference>
<dbReference type="GO" id="GO:0022857">
    <property type="term" value="F:transmembrane transporter activity"/>
    <property type="evidence" value="ECO:0007669"/>
    <property type="project" value="InterPro"/>
</dbReference>
<dbReference type="CDD" id="cd06173">
    <property type="entry name" value="MFS_MefA_like"/>
    <property type="match status" value="1"/>
</dbReference>
<reference evidence="16" key="1">
    <citation type="submission" date="2020-05" db="EMBL/GenBank/DDBJ databases">
        <authorList>
            <person name="Chiriac C."/>
            <person name="Salcher M."/>
            <person name="Ghai R."/>
            <person name="Kavagutti S V."/>
        </authorList>
    </citation>
    <scope>NUCLEOTIDE SEQUENCE</scope>
</reference>
<evidence type="ECO:0000256" key="1">
    <source>
        <dbReference type="ARBA" id="ARBA00004651"/>
    </source>
</evidence>
<dbReference type="InterPro" id="IPR036259">
    <property type="entry name" value="MFS_trans_sf"/>
</dbReference>
<feature type="transmembrane region" description="Helical" evidence="7">
    <location>
        <begin position="269"/>
        <end position="289"/>
    </location>
</feature>
<evidence type="ECO:0000313" key="10">
    <source>
        <dbReference type="EMBL" id="CAB4589069.1"/>
    </source>
</evidence>
<dbReference type="EMBL" id="CAFBRD010000173">
    <property type="protein sequence ID" value="CAB5078799.1"/>
    <property type="molecule type" value="Genomic_DNA"/>
</dbReference>
<keyword evidence="4 7" id="KW-0812">Transmembrane</keyword>
<evidence type="ECO:0000256" key="3">
    <source>
        <dbReference type="ARBA" id="ARBA00022475"/>
    </source>
</evidence>
<name>A0A6J7VMM6_9ZZZZ</name>
<feature type="transmembrane region" description="Helical" evidence="7">
    <location>
        <begin position="116"/>
        <end position="137"/>
    </location>
</feature>
<organism evidence="16">
    <name type="scientific">freshwater metagenome</name>
    <dbReference type="NCBI Taxonomy" id="449393"/>
    <lineage>
        <taxon>unclassified sequences</taxon>
        <taxon>metagenomes</taxon>
        <taxon>ecological metagenomes</taxon>
    </lineage>
</organism>
<evidence type="ECO:0000259" key="8">
    <source>
        <dbReference type="PROSITE" id="PS50850"/>
    </source>
</evidence>
<evidence type="ECO:0000256" key="7">
    <source>
        <dbReference type="SAM" id="Phobius"/>
    </source>
</evidence>
<dbReference type="EMBL" id="CAFAAD010000007">
    <property type="protein sequence ID" value="CAB4782239.1"/>
    <property type="molecule type" value="Genomic_DNA"/>
</dbReference>
<evidence type="ECO:0000313" key="13">
    <source>
        <dbReference type="EMBL" id="CAB4782239.1"/>
    </source>
</evidence>
<dbReference type="EMBL" id="CAEZVC010000130">
    <property type="protein sequence ID" value="CAB4633354.1"/>
    <property type="molecule type" value="Genomic_DNA"/>
</dbReference>
<feature type="transmembrane region" description="Helical" evidence="7">
    <location>
        <begin position="166"/>
        <end position="186"/>
    </location>
</feature>
<dbReference type="PANTHER" id="PTHR23513:SF11">
    <property type="entry name" value="STAPHYLOFERRIN A TRANSPORTER"/>
    <property type="match status" value="1"/>
</dbReference>
<keyword evidence="2" id="KW-0813">Transport</keyword>
<evidence type="ECO:0000256" key="5">
    <source>
        <dbReference type="ARBA" id="ARBA00022989"/>
    </source>
</evidence>
<sequence length="443" mass="46537">MSDIASSPESPKQDSAFIAFRYRNFRWMWSASLLSSSGSWLQMVAVPYVIYTITGSGAWLGFAGFLGYAPMVITGPYAGSVADRFDRRKVLIVGGVIQAAITFGLWFAWVEGVRNIGFFLVILTLGAFAGGFTVASWQSFVTELVPREHLLNAVTLNSAQFNAARAFGPALGGVVLATLGVSWCFFINAVSFLAMVAGLLVISVPPLVRAIKVGKSRPIAEMRDAMRYVRTVPGIVTCLIVVFSLGMLGGPLFNLLVVFSTDVYDIGDGAYGLLAGCLGAGAIIVAPIVAGRGGRASRSRVLTVAMVAYGAALVALGAAPIAIVGAAALLVAGAGYLGITASLNTTVQLQVKEEMRGRTMALYLMVLTAAIPLGALIQGWLVDIIGVQWTVAGAGTLFLTVFVILRFGVNRLGTMDAVDHEFGAEDALHIAEAEASEAAIDPL</sequence>
<feature type="transmembrane region" description="Helical" evidence="7">
    <location>
        <begin position="57"/>
        <end position="78"/>
    </location>
</feature>
<dbReference type="EMBL" id="CAEZTY010000046">
    <property type="protein sequence ID" value="CAB4589069.1"/>
    <property type="molecule type" value="Genomic_DNA"/>
</dbReference>
<dbReference type="PROSITE" id="PS50850">
    <property type="entry name" value="MFS"/>
    <property type="match status" value="1"/>
</dbReference>
<dbReference type="EMBL" id="CAESAL010000017">
    <property type="protein sequence ID" value="CAB4337421.1"/>
    <property type="molecule type" value="Genomic_DNA"/>
</dbReference>
<evidence type="ECO:0000313" key="14">
    <source>
        <dbReference type="EMBL" id="CAB4816677.1"/>
    </source>
</evidence>
<keyword evidence="5 7" id="KW-1133">Transmembrane helix</keyword>
<evidence type="ECO:0000313" key="11">
    <source>
        <dbReference type="EMBL" id="CAB4633354.1"/>
    </source>
</evidence>
<dbReference type="SUPFAM" id="SSF103473">
    <property type="entry name" value="MFS general substrate transporter"/>
    <property type="match status" value="1"/>
</dbReference>
<dbReference type="PANTHER" id="PTHR23513">
    <property type="entry name" value="INTEGRAL MEMBRANE EFFLUX PROTEIN-RELATED"/>
    <property type="match status" value="1"/>
</dbReference>
<feature type="transmembrane region" description="Helical" evidence="7">
    <location>
        <begin position="329"/>
        <end position="349"/>
    </location>
</feature>
<comment type="subcellular location">
    <subcellularLocation>
        <location evidence="1">Cell membrane</location>
        <topology evidence="1">Multi-pass membrane protein</topology>
    </subcellularLocation>
</comment>
<feature type="transmembrane region" description="Helical" evidence="7">
    <location>
        <begin position="361"/>
        <end position="381"/>
    </location>
</feature>
<dbReference type="EMBL" id="CAEZXY010000012">
    <property type="protein sequence ID" value="CAB4699811.1"/>
    <property type="molecule type" value="Genomic_DNA"/>
</dbReference>
<feature type="transmembrane region" description="Helical" evidence="7">
    <location>
        <begin position="232"/>
        <end position="257"/>
    </location>
</feature>
<gene>
    <name evidence="10" type="ORF">UFOPK1762_01224</name>
    <name evidence="11" type="ORF">UFOPK1906_01620</name>
    <name evidence="12" type="ORF">UFOPK2624_00477</name>
    <name evidence="13" type="ORF">UFOPK2969_00175</name>
    <name evidence="14" type="ORF">UFOPK3010_01499</name>
    <name evidence="9" type="ORF">UFOPK3331_00691</name>
    <name evidence="15" type="ORF">UFOPK3785_00898</name>
    <name evidence="16" type="ORF">UFOPK4371_01953</name>
</gene>
<evidence type="ECO:0000313" key="9">
    <source>
        <dbReference type="EMBL" id="CAB4337421.1"/>
    </source>
</evidence>
<feature type="transmembrane region" description="Helical" evidence="7">
    <location>
        <begin position="192"/>
        <end position="211"/>
    </location>
</feature>
<protein>
    <submittedName>
        <fullName evidence="16">Unannotated protein</fullName>
    </submittedName>
</protein>
<dbReference type="InterPro" id="IPR010290">
    <property type="entry name" value="TM_effector"/>
</dbReference>
<feature type="domain" description="Major facilitator superfamily (MFS) profile" evidence="8">
    <location>
        <begin position="16"/>
        <end position="411"/>
    </location>
</feature>
<evidence type="ECO:0000256" key="4">
    <source>
        <dbReference type="ARBA" id="ARBA00022692"/>
    </source>
</evidence>
<evidence type="ECO:0000256" key="2">
    <source>
        <dbReference type="ARBA" id="ARBA00022448"/>
    </source>
</evidence>
<evidence type="ECO:0000313" key="15">
    <source>
        <dbReference type="EMBL" id="CAB4952083.1"/>
    </source>
</evidence>
<feature type="transmembrane region" description="Helical" evidence="7">
    <location>
        <begin position="90"/>
        <end position="110"/>
    </location>
</feature>
<evidence type="ECO:0000313" key="16">
    <source>
        <dbReference type="EMBL" id="CAB5078799.1"/>
    </source>
</evidence>